<dbReference type="PANTHER" id="PTHR43289">
    <property type="entry name" value="MITOGEN-ACTIVATED PROTEIN KINASE KINASE KINASE 20-RELATED"/>
    <property type="match status" value="1"/>
</dbReference>
<dbReference type="Gene3D" id="1.10.510.10">
    <property type="entry name" value="Transferase(Phosphotransferase) domain 1"/>
    <property type="match status" value="1"/>
</dbReference>
<accession>A0ABZ2LMI6</accession>
<evidence type="ECO:0000256" key="6">
    <source>
        <dbReference type="SAM" id="MobiDB-lite"/>
    </source>
</evidence>
<keyword evidence="2 5" id="KW-0547">Nucleotide-binding</keyword>
<evidence type="ECO:0000313" key="9">
    <source>
        <dbReference type="Proteomes" id="UP001374803"/>
    </source>
</evidence>
<dbReference type="CDD" id="cd14014">
    <property type="entry name" value="STKc_PknB_like"/>
    <property type="match status" value="1"/>
</dbReference>
<gene>
    <name evidence="8" type="ORF">LVJ94_22970</name>
</gene>
<dbReference type="PROSITE" id="PS00107">
    <property type="entry name" value="PROTEIN_KINASE_ATP"/>
    <property type="match status" value="1"/>
</dbReference>
<reference evidence="8" key="1">
    <citation type="submission" date="2021-12" db="EMBL/GenBank/DDBJ databases">
        <title>Discovery of the Pendulisporaceae a myxobacterial family with distinct sporulation behavior and unique specialized metabolism.</title>
        <authorList>
            <person name="Garcia R."/>
            <person name="Popoff A."/>
            <person name="Bader C.D."/>
            <person name="Loehr J."/>
            <person name="Walesch S."/>
            <person name="Walt C."/>
            <person name="Boldt J."/>
            <person name="Bunk B."/>
            <person name="Haeckl F.J.F.P.J."/>
            <person name="Gunesch A.P."/>
            <person name="Birkelbach J."/>
            <person name="Nuebel U."/>
            <person name="Pietschmann T."/>
            <person name="Bach T."/>
            <person name="Mueller R."/>
        </authorList>
    </citation>
    <scope>NUCLEOTIDE SEQUENCE</scope>
    <source>
        <strain evidence="8">MSr11367</strain>
    </source>
</reference>
<feature type="binding site" evidence="5">
    <location>
        <position position="50"/>
    </location>
    <ligand>
        <name>ATP</name>
        <dbReference type="ChEBI" id="CHEBI:30616"/>
    </ligand>
</feature>
<evidence type="ECO:0000256" key="5">
    <source>
        <dbReference type="PROSITE-ProRule" id="PRU10141"/>
    </source>
</evidence>
<keyword evidence="9" id="KW-1185">Reference proteome</keyword>
<keyword evidence="1" id="KW-0808">Transferase</keyword>
<dbReference type="GO" id="GO:0004674">
    <property type="term" value="F:protein serine/threonine kinase activity"/>
    <property type="evidence" value="ECO:0007669"/>
    <property type="project" value="UniProtKB-KW"/>
</dbReference>
<keyword evidence="8" id="KW-0723">Serine/threonine-protein kinase</keyword>
<evidence type="ECO:0000256" key="2">
    <source>
        <dbReference type="ARBA" id="ARBA00022741"/>
    </source>
</evidence>
<feature type="domain" description="Protein kinase" evidence="7">
    <location>
        <begin position="21"/>
        <end position="293"/>
    </location>
</feature>
<dbReference type="Gene3D" id="3.30.200.20">
    <property type="entry name" value="Phosphorylase Kinase, domain 1"/>
    <property type="match status" value="1"/>
</dbReference>
<feature type="region of interest" description="Disordered" evidence="6">
    <location>
        <begin position="441"/>
        <end position="498"/>
    </location>
</feature>
<dbReference type="Proteomes" id="UP001374803">
    <property type="component" value="Chromosome"/>
</dbReference>
<dbReference type="InterPro" id="IPR011009">
    <property type="entry name" value="Kinase-like_dom_sf"/>
</dbReference>
<dbReference type="SMART" id="SM00220">
    <property type="entry name" value="S_TKc"/>
    <property type="match status" value="1"/>
</dbReference>
<evidence type="ECO:0000256" key="3">
    <source>
        <dbReference type="ARBA" id="ARBA00022777"/>
    </source>
</evidence>
<dbReference type="InterPro" id="IPR000719">
    <property type="entry name" value="Prot_kinase_dom"/>
</dbReference>
<keyword evidence="4 5" id="KW-0067">ATP-binding</keyword>
<dbReference type="InterPro" id="IPR017441">
    <property type="entry name" value="Protein_kinase_ATP_BS"/>
</dbReference>
<sequence>MTVAPEIEGVPEPGAVLLKKYRVERVLGQGGMGVVISAWHAALEQRVALKFLVGDAIRQREAVERFLREARAAVKLHSEHVAKVTDVGMLETGSPYMVMEFLDGRDLGDILDDGISVPVSTAVDYVIQAIDAIAEAHARGIVHRDLKPSNLFVTRRDDGSNVIKVLDFGISKSDAFSANIDRAALTRTAAVMGSPLYMSPEQFRSSKRVDWRTDIWALGVILYELVCHEVPFIGETVGEVFEIVLQNEPTRVRDLRPDAPEGLEEVILRCLRKKPEDRYADVSELAQALAPFGSGEWDRCVHRARRLLAGKSLSRLMTEGPPSSHNAMVVGSVVTGPAPKVALSIPAAVRHTSGGWGTSASHVTPRRPRWQLVTGLGAAALLFLGGIAIVKIVDRSGPEHPAASAVDPLATEPPPKVLAAAAPAPQAISAAVQVDAGVLAPSPSEVRGSPRPTFNAEGGPGWGSRPRKSPAKAVPKPANTAADVAAAKSVDGVLDERH</sequence>
<dbReference type="RefSeq" id="WP_394839753.1">
    <property type="nucleotide sequence ID" value="NZ_CP089929.1"/>
</dbReference>
<dbReference type="PROSITE" id="PS00108">
    <property type="entry name" value="PROTEIN_KINASE_ST"/>
    <property type="match status" value="1"/>
</dbReference>
<organism evidence="8 9">
    <name type="scientific">Pendulispora rubella</name>
    <dbReference type="NCBI Taxonomy" id="2741070"/>
    <lineage>
        <taxon>Bacteria</taxon>
        <taxon>Pseudomonadati</taxon>
        <taxon>Myxococcota</taxon>
        <taxon>Myxococcia</taxon>
        <taxon>Myxococcales</taxon>
        <taxon>Sorangiineae</taxon>
        <taxon>Pendulisporaceae</taxon>
        <taxon>Pendulispora</taxon>
    </lineage>
</organism>
<protein>
    <submittedName>
        <fullName evidence="8">Serine/threonine protein kinase</fullName>
    </submittedName>
</protein>
<name>A0ABZ2LMI6_9BACT</name>
<dbReference type="EMBL" id="CP089983">
    <property type="protein sequence ID" value="WXB10077.1"/>
    <property type="molecule type" value="Genomic_DNA"/>
</dbReference>
<keyword evidence="3 8" id="KW-0418">Kinase</keyword>
<evidence type="ECO:0000259" key="7">
    <source>
        <dbReference type="PROSITE" id="PS50011"/>
    </source>
</evidence>
<dbReference type="SUPFAM" id="SSF56112">
    <property type="entry name" value="Protein kinase-like (PK-like)"/>
    <property type="match status" value="1"/>
</dbReference>
<proteinExistence type="predicted"/>
<evidence type="ECO:0000256" key="4">
    <source>
        <dbReference type="ARBA" id="ARBA00022840"/>
    </source>
</evidence>
<evidence type="ECO:0000313" key="8">
    <source>
        <dbReference type="EMBL" id="WXB10077.1"/>
    </source>
</evidence>
<dbReference type="PANTHER" id="PTHR43289:SF6">
    <property type="entry name" value="SERINE_THREONINE-PROTEIN KINASE NEKL-3"/>
    <property type="match status" value="1"/>
</dbReference>
<dbReference type="InterPro" id="IPR008271">
    <property type="entry name" value="Ser/Thr_kinase_AS"/>
</dbReference>
<dbReference type="PROSITE" id="PS50011">
    <property type="entry name" value="PROTEIN_KINASE_DOM"/>
    <property type="match status" value="1"/>
</dbReference>
<dbReference type="Pfam" id="PF00069">
    <property type="entry name" value="Pkinase"/>
    <property type="match status" value="1"/>
</dbReference>
<evidence type="ECO:0000256" key="1">
    <source>
        <dbReference type="ARBA" id="ARBA00022679"/>
    </source>
</evidence>